<evidence type="ECO:0000313" key="2">
    <source>
        <dbReference type="EMBL" id="MFA9194008.1"/>
    </source>
</evidence>
<gene>
    <name evidence="2" type="ORF">AAGV33_06280</name>
</gene>
<sequence>MIALEVGNLDGLFLILVLIMIGPPVLLAIIGFAVKKNNSKAAKVFFILAALYLLIGLGICGSLLAS</sequence>
<comment type="caution">
    <text evidence="2">The sequence shown here is derived from an EMBL/GenBank/DDBJ whole genome shotgun (WGS) entry which is preliminary data.</text>
</comment>
<keyword evidence="1" id="KW-0472">Membrane</keyword>
<evidence type="ECO:0000256" key="1">
    <source>
        <dbReference type="SAM" id="Phobius"/>
    </source>
</evidence>
<dbReference type="EMBL" id="JBCFQK010000006">
    <property type="protein sequence ID" value="MFA9194008.1"/>
    <property type="molecule type" value="Genomic_DNA"/>
</dbReference>
<protein>
    <submittedName>
        <fullName evidence="2">Uncharacterized protein</fullName>
    </submittedName>
</protein>
<keyword evidence="1" id="KW-0812">Transmembrane</keyword>
<accession>A0ABV4TIV4</accession>
<keyword evidence="1" id="KW-1133">Transmembrane helix</keyword>
<feature type="transmembrane region" description="Helical" evidence="1">
    <location>
        <begin position="12"/>
        <end position="32"/>
    </location>
</feature>
<proteinExistence type="predicted"/>
<reference evidence="2 3" key="1">
    <citation type="submission" date="2024-04" db="EMBL/GenBank/DDBJ databases">
        <title>New Clade of Flavobacterium.</title>
        <authorList>
            <person name="Matos L."/>
            <person name="Proenca D.N."/>
            <person name="Fransisco R.M."/>
            <person name="Chung A.P."/>
            <person name="Maccario L."/>
            <person name="Sorensen S.J."/>
            <person name="Morais P.V."/>
        </authorList>
    </citation>
    <scope>NUCLEOTIDE SEQUENCE [LARGE SCALE GENOMIC DNA]</scope>
    <source>
        <strain evidence="2 3">FBOR7N2.3</strain>
    </source>
</reference>
<dbReference type="RefSeq" id="WP_373391110.1">
    <property type="nucleotide sequence ID" value="NZ_JBCFQJ010000003.1"/>
</dbReference>
<dbReference type="Proteomes" id="UP001574170">
    <property type="component" value="Unassembled WGS sequence"/>
</dbReference>
<feature type="transmembrane region" description="Helical" evidence="1">
    <location>
        <begin position="44"/>
        <end position="65"/>
    </location>
</feature>
<name>A0ABV4TIV4_9FLAO</name>
<organism evidence="2 3">
    <name type="scientific">Flavobacterium magnesitis</name>
    <dbReference type="NCBI Taxonomy" id="3138077"/>
    <lineage>
        <taxon>Bacteria</taxon>
        <taxon>Pseudomonadati</taxon>
        <taxon>Bacteroidota</taxon>
        <taxon>Flavobacteriia</taxon>
        <taxon>Flavobacteriales</taxon>
        <taxon>Flavobacteriaceae</taxon>
        <taxon>Flavobacterium</taxon>
    </lineage>
</organism>
<evidence type="ECO:0000313" key="3">
    <source>
        <dbReference type="Proteomes" id="UP001574170"/>
    </source>
</evidence>
<keyword evidence="3" id="KW-1185">Reference proteome</keyword>